<feature type="non-terminal residue" evidence="3">
    <location>
        <position position="144"/>
    </location>
</feature>
<feature type="compositionally biased region" description="Polar residues" evidence="1">
    <location>
        <begin position="28"/>
        <end position="44"/>
    </location>
</feature>
<feature type="compositionally biased region" description="Polar residues" evidence="1">
    <location>
        <begin position="53"/>
        <end position="70"/>
    </location>
</feature>
<dbReference type="AlphaFoldDB" id="A0AA41V7A5"/>
<reference evidence="3" key="1">
    <citation type="submission" date="2022-03" db="EMBL/GenBank/DDBJ databases">
        <title>A functionally conserved STORR gene fusion in Papaver species that diverged 16.8 million years ago.</title>
        <authorList>
            <person name="Catania T."/>
        </authorList>
    </citation>
    <scope>NUCLEOTIDE SEQUENCE</scope>
    <source>
        <strain evidence="3">S-191538</strain>
    </source>
</reference>
<dbReference type="EMBL" id="JAJJMA010134219">
    <property type="protein sequence ID" value="MCL7033411.1"/>
    <property type="molecule type" value="Genomic_DNA"/>
</dbReference>
<dbReference type="InterPro" id="IPR004827">
    <property type="entry name" value="bZIP"/>
</dbReference>
<comment type="caution">
    <text evidence="3">The sequence shown here is derived from an EMBL/GenBank/DDBJ whole genome shotgun (WGS) entry which is preliminary data.</text>
</comment>
<proteinExistence type="predicted"/>
<dbReference type="PROSITE" id="PS00036">
    <property type="entry name" value="BZIP_BASIC"/>
    <property type="match status" value="1"/>
</dbReference>
<keyword evidence="4" id="KW-1185">Reference proteome</keyword>
<evidence type="ECO:0000313" key="3">
    <source>
        <dbReference type="EMBL" id="MCL7033411.1"/>
    </source>
</evidence>
<evidence type="ECO:0000259" key="2">
    <source>
        <dbReference type="PROSITE" id="PS00036"/>
    </source>
</evidence>
<organism evidence="3 4">
    <name type="scientific">Papaver nudicaule</name>
    <name type="common">Iceland poppy</name>
    <dbReference type="NCBI Taxonomy" id="74823"/>
    <lineage>
        <taxon>Eukaryota</taxon>
        <taxon>Viridiplantae</taxon>
        <taxon>Streptophyta</taxon>
        <taxon>Embryophyta</taxon>
        <taxon>Tracheophyta</taxon>
        <taxon>Spermatophyta</taxon>
        <taxon>Magnoliopsida</taxon>
        <taxon>Ranunculales</taxon>
        <taxon>Papaveraceae</taxon>
        <taxon>Papaveroideae</taxon>
        <taxon>Papaver</taxon>
    </lineage>
</organism>
<protein>
    <recommendedName>
        <fullName evidence="2">BZIP domain-containing protein</fullName>
    </recommendedName>
</protein>
<feature type="domain" description="BZIP" evidence="2">
    <location>
        <begin position="127"/>
        <end position="142"/>
    </location>
</feature>
<gene>
    <name evidence="3" type="ORF">MKW94_024097</name>
</gene>
<evidence type="ECO:0000313" key="4">
    <source>
        <dbReference type="Proteomes" id="UP001177140"/>
    </source>
</evidence>
<feature type="compositionally biased region" description="Basic and acidic residues" evidence="1">
    <location>
        <begin position="112"/>
        <end position="125"/>
    </location>
</feature>
<sequence length="144" mass="15627">MPPHSNPSFSLKSTSSVVAASIHIPGLNSNINTSEIYSPKNNGIDSRPYAFQKGNNNTVQDFASLGNGQFENWGESTGMPDTSQQTDTSSDTEDHKNKFSGGCHGGVISVDSMDKLNGKLGDQKSLRRLAQNREAARKSRLRKK</sequence>
<dbReference type="GO" id="GO:0003700">
    <property type="term" value="F:DNA-binding transcription factor activity"/>
    <property type="evidence" value="ECO:0007669"/>
    <property type="project" value="InterPro"/>
</dbReference>
<dbReference type="Proteomes" id="UP001177140">
    <property type="component" value="Unassembled WGS sequence"/>
</dbReference>
<feature type="region of interest" description="Disordered" evidence="1">
    <location>
        <begin position="28"/>
        <end position="144"/>
    </location>
</feature>
<accession>A0AA41V7A5</accession>
<evidence type="ECO:0000256" key="1">
    <source>
        <dbReference type="SAM" id="MobiDB-lite"/>
    </source>
</evidence>
<name>A0AA41V7A5_PAPNU</name>